<keyword evidence="5" id="KW-0378">Hydrolase</keyword>
<dbReference type="InterPro" id="IPR004601">
    <property type="entry name" value="UvdE"/>
</dbReference>
<reference evidence="7 8" key="1">
    <citation type="submission" date="2019-10" db="EMBL/GenBank/DDBJ databases">
        <title>Alkaliphilus serpentinus sp. nov. and Alkaliphilus pronyensis sp. nov., two novel anaerobic alkaliphilic species isolated from the serpentinized-hosted hydrothermal field of the Prony Bay (New Caledonia).</title>
        <authorList>
            <person name="Postec A."/>
        </authorList>
    </citation>
    <scope>NUCLEOTIDE SEQUENCE [LARGE SCALE GENOMIC DNA]</scope>
    <source>
        <strain evidence="7 8">LacT</strain>
    </source>
</reference>
<dbReference type="Pfam" id="PF03851">
    <property type="entry name" value="UvdE"/>
    <property type="match status" value="1"/>
</dbReference>
<dbReference type="SUPFAM" id="SSF51658">
    <property type="entry name" value="Xylose isomerase-like"/>
    <property type="match status" value="1"/>
</dbReference>
<evidence type="ECO:0000256" key="4">
    <source>
        <dbReference type="ARBA" id="ARBA00022769"/>
    </source>
</evidence>
<keyword evidence="3" id="KW-0227">DNA damage</keyword>
<dbReference type="OrthoDB" id="9782576at2"/>
<keyword evidence="4" id="KW-0228">DNA excision</keyword>
<dbReference type="GO" id="GO:0009411">
    <property type="term" value="P:response to UV"/>
    <property type="evidence" value="ECO:0007669"/>
    <property type="project" value="InterPro"/>
</dbReference>
<keyword evidence="6" id="KW-0234">DNA repair</keyword>
<dbReference type="PANTHER" id="PTHR31290:SF5">
    <property type="entry name" value="UV-DAMAGE ENDONUCLEASE"/>
    <property type="match status" value="1"/>
</dbReference>
<name>A0A833HLZ0_9FIRM</name>
<dbReference type="EMBL" id="WBZB01000048">
    <property type="protein sequence ID" value="KAB3526771.1"/>
    <property type="molecule type" value="Genomic_DNA"/>
</dbReference>
<comment type="caution">
    <text evidence="7">The sequence shown here is derived from an EMBL/GenBank/DDBJ whole genome shotgun (WGS) entry which is preliminary data.</text>
</comment>
<evidence type="ECO:0000256" key="2">
    <source>
        <dbReference type="ARBA" id="ARBA00022759"/>
    </source>
</evidence>
<accession>A0A833HLZ0</accession>
<keyword evidence="2 7" id="KW-0255">Endonuclease</keyword>
<dbReference type="Proteomes" id="UP000465601">
    <property type="component" value="Unassembled WGS sequence"/>
</dbReference>
<dbReference type="PANTHER" id="PTHR31290">
    <property type="entry name" value="UV-DAMAGE ENDONUCLEASE"/>
    <property type="match status" value="1"/>
</dbReference>
<dbReference type="RefSeq" id="WP_151866870.1">
    <property type="nucleotide sequence ID" value="NZ_WBZB01000048.1"/>
</dbReference>
<dbReference type="GO" id="GO:0004519">
    <property type="term" value="F:endonuclease activity"/>
    <property type="evidence" value="ECO:0007669"/>
    <property type="project" value="UniProtKB-KW"/>
</dbReference>
<proteinExistence type="predicted"/>
<evidence type="ECO:0000256" key="5">
    <source>
        <dbReference type="ARBA" id="ARBA00022801"/>
    </source>
</evidence>
<evidence type="ECO:0000313" key="8">
    <source>
        <dbReference type="Proteomes" id="UP000465601"/>
    </source>
</evidence>
<dbReference type="GO" id="GO:0016787">
    <property type="term" value="F:hydrolase activity"/>
    <property type="evidence" value="ECO:0007669"/>
    <property type="project" value="UniProtKB-KW"/>
</dbReference>
<evidence type="ECO:0000256" key="6">
    <source>
        <dbReference type="ARBA" id="ARBA00023204"/>
    </source>
</evidence>
<keyword evidence="8" id="KW-1185">Reference proteome</keyword>
<dbReference type="Gene3D" id="3.20.20.150">
    <property type="entry name" value="Divalent-metal-dependent TIM barrel enzymes"/>
    <property type="match status" value="1"/>
</dbReference>
<organism evidence="7 8">
    <name type="scientific">Alkaliphilus serpentinus</name>
    <dbReference type="NCBI Taxonomy" id="1482731"/>
    <lineage>
        <taxon>Bacteria</taxon>
        <taxon>Bacillati</taxon>
        <taxon>Bacillota</taxon>
        <taxon>Clostridia</taxon>
        <taxon>Peptostreptococcales</taxon>
        <taxon>Natronincolaceae</taxon>
        <taxon>Alkaliphilus</taxon>
    </lineage>
</organism>
<dbReference type="AlphaFoldDB" id="A0A833HLZ0"/>
<evidence type="ECO:0000313" key="7">
    <source>
        <dbReference type="EMBL" id="KAB3526771.1"/>
    </source>
</evidence>
<gene>
    <name evidence="7" type="primary">uvsE</name>
    <name evidence="7" type="ORF">F8153_13470</name>
</gene>
<evidence type="ECO:0000256" key="3">
    <source>
        <dbReference type="ARBA" id="ARBA00022763"/>
    </source>
</evidence>
<sequence>MIIHFGYVALPLNLKNASPNKTVTYKRFSQLPDVDTQLYKLKHLVGENLDATRRILIYNRAHDIKVYRFTSKLVPLVTHDEVFDWDYIEPFRAQYKIIGDYIKEHNLRVSAHPDHFTVINTTEEGVLTSSIKDLEYHDNIFNAMGINPIDGKLVLHVGGTYGNKEKSIERFIQQFHRLNENIRNRIILENDDKSYTAKEVLWICKELNIPMVLDIHHHWCNNEGENLLDLLEDIFNTWTGQAYPPKIHASSPKCEKQPKAHADYIDTSFLMDFIQIAKEINRNFDIMIEAKEKDRALFKVMEELKSFDEITILDGGSIKV</sequence>
<evidence type="ECO:0000256" key="1">
    <source>
        <dbReference type="ARBA" id="ARBA00022722"/>
    </source>
</evidence>
<keyword evidence="1" id="KW-0540">Nuclease</keyword>
<protein>
    <submittedName>
        <fullName evidence="7">UV DNA damage repair endonuclease UvsE</fullName>
    </submittedName>
</protein>
<dbReference type="NCBIfam" id="TIGR00629">
    <property type="entry name" value="uvde"/>
    <property type="match status" value="1"/>
</dbReference>
<dbReference type="GO" id="GO:0006289">
    <property type="term" value="P:nucleotide-excision repair"/>
    <property type="evidence" value="ECO:0007669"/>
    <property type="project" value="InterPro"/>
</dbReference>
<dbReference type="InterPro" id="IPR036237">
    <property type="entry name" value="Xyl_isomerase-like_sf"/>
</dbReference>